<dbReference type="CDD" id="cd12167">
    <property type="entry name" value="2-Hacid_dh_8"/>
    <property type="match status" value="1"/>
</dbReference>
<gene>
    <name evidence="4" type="ORF">FE784_02375</name>
</gene>
<keyword evidence="2" id="KW-0520">NAD</keyword>
<organism evidence="4 5">
    <name type="scientific">Paenibacillus hemerocallicola</name>
    <dbReference type="NCBI Taxonomy" id="1172614"/>
    <lineage>
        <taxon>Bacteria</taxon>
        <taxon>Bacillati</taxon>
        <taxon>Bacillota</taxon>
        <taxon>Bacilli</taxon>
        <taxon>Bacillales</taxon>
        <taxon>Paenibacillaceae</taxon>
        <taxon>Paenibacillus</taxon>
    </lineage>
</organism>
<sequence>MIAITAEESAHMKKKAVFLAEKDNRHIDRVFDDGVREWMKGNIDVLPEYIGHHNAGLHRSELQEAEIAFATWGIPRFTEEELQNYFPNLRVVFYAAGSVQAFARPFMSRGITVVSGWAANAVPVAEYTVSQIVLANKGFYRASRLYKQNYSDSKRTTGVYPGNYGAKVGILGAGMIGRKVIERLREYELELFVFDPFMPEERAKEMGVAKSGLPELFSSCDTISNHLANLPATVGMLNKEHFDRMLPHATFINTGRGAQVVEDDLIRALREVPTRTAVLDVTYPEPVQQDSELLRLDNVVLTPHIAGSMGGEVARMGVYMADECGRYLKGEPLLFKVTAEMLETMA</sequence>
<dbReference type="GO" id="GO:0051287">
    <property type="term" value="F:NAD binding"/>
    <property type="evidence" value="ECO:0007669"/>
    <property type="project" value="InterPro"/>
</dbReference>
<evidence type="ECO:0000256" key="1">
    <source>
        <dbReference type="ARBA" id="ARBA00023002"/>
    </source>
</evidence>
<dbReference type="InterPro" id="IPR036291">
    <property type="entry name" value="NAD(P)-bd_dom_sf"/>
</dbReference>
<dbReference type="GO" id="GO:0030267">
    <property type="term" value="F:glyoxylate reductase (NADPH) activity"/>
    <property type="evidence" value="ECO:0007669"/>
    <property type="project" value="TreeGrafter"/>
</dbReference>
<dbReference type="GO" id="GO:0005829">
    <property type="term" value="C:cytosol"/>
    <property type="evidence" value="ECO:0007669"/>
    <property type="project" value="TreeGrafter"/>
</dbReference>
<evidence type="ECO:0000313" key="5">
    <source>
        <dbReference type="Proteomes" id="UP000307943"/>
    </source>
</evidence>
<dbReference type="PANTHER" id="PTHR10996:SF178">
    <property type="entry name" value="2-HYDROXYACID DEHYDROGENASE YGL185C-RELATED"/>
    <property type="match status" value="1"/>
</dbReference>
<protein>
    <submittedName>
        <fullName evidence="4">Hydroxyacid dehydrogenase</fullName>
    </submittedName>
</protein>
<dbReference type="InterPro" id="IPR050223">
    <property type="entry name" value="D-isomer_2-hydroxyacid_DH"/>
</dbReference>
<dbReference type="Proteomes" id="UP000307943">
    <property type="component" value="Unassembled WGS sequence"/>
</dbReference>
<dbReference type="GO" id="GO:0016618">
    <property type="term" value="F:hydroxypyruvate reductase [NAD(P)H] activity"/>
    <property type="evidence" value="ECO:0007669"/>
    <property type="project" value="TreeGrafter"/>
</dbReference>
<name>A0A5C4TFZ0_9BACL</name>
<dbReference type="OrthoDB" id="9805416at2"/>
<dbReference type="Pfam" id="PF02826">
    <property type="entry name" value="2-Hacid_dh_C"/>
    <property type="match status" value="1"/>
</dbReference>
<reference evidence="4 5" key="1">
    <citation type="submission" date="2019-05" db="EMBL/GenBank/DDBJ databases">
        <title>We sequenced the genome of Paenibacillus hemerocallicola KCTC 33185 for further insight into its adaptation and study the phylogeny of Paenibacillus.</title>
        <authorList>
            <person name="Narsing Rao M.P."/>
        </authorList>
    </citation>
    <scope>NUCLEOTIDE SEQUENCE [LARGE SCALE GENOMIC DNA]</scope>
    <source>
        <strain evidence="4 5">KCTC 33185</strain>
    </source>
</reference>
<accession>A0A5C4TFZ0</accession>
<dbReference type="InterPro" id="IPR006140">
    <property type="entry name" value="D-isomer_DH_NAD-bd"/>
</dbReference>
<evidence type="ECO:0000256" key="2">
    <source>
        <dbReference type="ARBA" id="ARBA00023027"/>
    </source>
</evidence>
<proteinExistence type="predicted"/>
<evidence type="ECO:0000259" key="3">
    <source>
        <dbReference type="Pfam" id="PF02826"/>
    </source>
</evidence>
<dbReference type="AlphaFoldDB" id="A0A5C4TFZ0"/>
<dbReference type="Gene3D" id="3.40.50.720">
    <property type="entry name" value="NAD(P)-binding Rossmann-like Domain"/>
    <property type="match status" value="2"/>
</dbReference>
<keyword evidence="5" id="KW-1185">Reference proteome</keyword>
<dbReference type="SUPFAM" id="SSF51735">
    <property type="entry name" value="NAD(P)-binding Rossmann-fold domains"/>
    <property type="match status" value="1"/>
</dbReference>
<comment type="caution">
    <text evidence="4">The sequence shown here is derived from an EMBL/GenBank/DDBJ whole genome shotgun (WGS) entry which is preliminary data.</text>
</comment>
<feature type="domain" description="D-isomer specific 2-hydroxyacid dehydrogenase NAD-binding" evidence="3">
    <location>
        <begin position="134"/>
        <end position="306"/>
    </location>
</feature>
<keyword evidence="1" id="KW-0560">Oxidoreductase</keyword>
<dbReference type="PANTHER" id="PTHR10996">
    <property type="entry name" value="2-HYDROXYACID DEHYDROGENASE-RELATED"/>
    <property type="match status" value="1"/>
</dbReference>
<evidence type="ECO:0000313" key="4">
    <source>
        <dbReference type="EMBL" id="TNJ68003.1"/>
    </source>
</evidence>
<dbReference type="EMBL" id="VDCQ01000002">
    <property type="protein sequence ID" value="TNJ68003.1"/>
    <property type="molecule type" value="Genomic_DNA"/>
</dbReference>